<dbReference type="GO" id="GO:0043161">
    <property type="term" value="P:proteasome-mediated ubiquitin-dependent protein catabolic process"/>
    <property type="evidence" value="ECO:0007669"/>
    <property type="project" value="TreeGrafter"/>
</dbReference>
<dbReference type="SUPFAM" id="SSF50978">
    <property type="entry name" value="WD40 repeat-like"/>
    <property type="match status" value="1"/>
</dbReference>
<dbReference type="InterPro" id="IPR011989">
    <property type="entry name" value="ARM-like"/>
</dbReference>
<comment type="caution">
    <text evidence="9">The sequence shown here is derived from an EMBL/GenBank/DDBJ whole genome shotgun (WGS) entry which is preliminary data.</text>
</comment>
<dbReference type="InterPro" id="IPR001680">
    <property type="entry name" value="WD40_rpt"/>
</dbReference>
<dbReference type="GO" id="GO:0010992">
    <property type="term" value="P:ubiquitin recycling"/>
    <property type="evidence" value="ECO:0007669"/>
    <property type="project" value="TreeGrafter"/>
</dbReference>
<dbReference type="Gene3D" id="1.25.10.10">
    <property type="entry name" value="Leucine-rich Repeat Variant"/>
    <property type="match status" value="1"/>
</dbReference>
<dbReference type="InterPro" id="IPR015943">
    <property type="entry name" value="WD40/YVTN_repeat-like_dom_sf"/>
</dbReference>
<evidence type="ECO:0000259" key="8">
    <source>
        <dbReference type="PROSITE" id="PS51396"/>
    </source>
</evidence>
<dbReference type="InterPro" id="IPR015155">
    <property type="entry name" value="PFU"/>
</dbReference>
<protein>
    <submittedName>
        <fullName evidence="9">Related to phospholipase a-2-activating protein</fullName>
    </submittedName>
</protein>
<evidence type="ECO:0000313" key="9">
    <source>
        <dbReference type="EMBL" id="SPO07289.1"/>
    </source>
</evidence>
<evidence type="ECO:0000256" key="5">
    <source>
        <dbReference type="PROSITE-ProRule" id="PRU00221"/>
    </source>
</evidence>
<dbReference type="PROSITE" id="PS51396">
    <property type="entry name" value="PUL"/>
    <property type="match status" value="1"/>
</dbReference>
<reference evidence="9" key="1">
    <citation type="submission" date="2018-03" db="EMBL/GenBank/DDBJ databases">
        <authorList>
            <person name="Guldener U."/>
        </authorList>
    </citation>
    <scope>NUCLEOTIDE SEQUENCE</scope>
</reference>
<dbReference type="GO" id="GO:0043130">
    <property type="term" value="F:ubiquitin binding"/>
    <property type="evidence" value="ECO:0007669"/>
    <property type="project" value="TreeGrafter"/>
</dbReference>
<evidence type="ECO:0000256" key="6">
    <source>
        <dbReference type="SAM" id="MobiDB-lite"/>
    </source>
</evidence>
<keyword evidence="4" id="KW-0677">Repeat</keyword>
<dbReference type="Pfam" id="PF09070">
    <property type="entry name" value="PFU"/>
    <property type="match status" value="1"/>
</dbReference>
<comment type="subcellular location">
    <subcellularLocation>
        <location evidence="1">Cytoplasm</location>
    </subcellularLocation>
</comment>
<dbReference type="PROSITE" id="PS50082">
    <property type="entry name" value="WD_REPEATS_2"/>
    <property type="match status" value="3"/>
</dbReference>
<proteinExistence type="predicted"/>
<dbReference type="Pfam" id="PF08324">
    <property type="entry name" value="PUL"/>
    <property type="match status" value="1"/>
</dbReference>
<feature type="domain" description="PFU" evidence="7">
    <location>
        <begin position="378"/>
        <end position="474"/>
    </location>
</feature>
<sequence>MAQPVFQLSAQLAGHDADVRGVVFAHCDTVFSASRDCTVRRWNRSGRGTFDQHITAQGSDYINSITFLRPTPAYPEGLVISGGRDTVIEARRPGASASDPAEQLLVGHTNNVCTLDVSPSGSHIVSGGWDGKAYVWSVEKWEAEVSLTGHEGTSVWAVLALDDKTVVTASTDKNIRVFDLGKTVAGEAQPLSTIHTPDIVRALCRLPAGHASGADIVSSHNDGVLRLWRLNGQLMAELRGHDIFVYSLAALPTGEIISGAEDRTVRVWRGTECVQVITHPAISVWSVAACPDTGDIVSGASDGVVRVFTRSEERVADAEAIASYDESVKASAIPANKDGGGINKEKLPGPEFIRTKAGTKEGQVQMIREDNESISAYTWSMASQQWVNVGTVVDSAGSTGRKVEYEGKEYDYVFDVDIEDGKPPLKLPYNLSENPYDRARKFLGDNDLPLTYLDNVVQFIEQNTKGATLGETGGPAPSGPGEDDEWQKKVLPQNEYLSILAAKHEAIINKILSVNANMISSGRKDAALNPLDQTNLKELRYTLEGGKPVDEAGLELILRIATAWDYPDRLPGIDLLRCATPSPLVAGYKDAAGRSIVQVAIEAAAGADGASENYVMMALRSIANLFATQKGRDVAVSEMARVLELLERVVGIGGGEGIGRRNRNVLVAATTVALNYAVLSRKKSGLVAGEKRGRLIKVLERVLGEGADAEVCFRGLVALGTLLYGGVSGEGVDAGLVRGVMGRVGEERVKGAAEEVLGLLR</sequence>
<dbReference type="Pfam" id="PF00400">
    <property type="entry name" value="WD40"/>
    <property type="match status" value="5"/>
</dbReference>
<dbReference type="InterPro" id="IPR013535">
    <property type="entry name" value="PUL_dom"/>
</dbReference>
<dbReference type="InterPro" id="IPR036322">
    <property type="entry name" value="WD40_repeat_dom_sf"/>
</dbReference>
<dbReference type="SMART" id="SM00320">
    <property type="entry name" value="WD40"/>
    <property type="match status" value="6"/>
</dbReference>
<evidence type="ECO:0000256" key="4">
    <source>
        <dbReference type="ARBA" id="ARBA00022737"/>
    </source>
</evidence>
<name>A0AAE8SZT3_9PEZI</name>
<keyword evidence="2" id="KW-0963">Cytoplasm</keyword>
<keyword evidence="10" id="KW-1185">Reference proteome</keyword>
<evidence type="ECO:0000256" key="2">
    <source>
        <dbReference type="ARBA" id="ARBA00022490"/>
    </source>
</evidence>
<gene>
    <name evidence="9" type="ORF">DNG_09983</name>
</gene>
<dbReference type="InterPro" id="IPR038122">
    <property type="entry name" value="PFU_sf"/>
</dbReference>
<feature type="repeat" description="WD" evidence="5">
    <location>
        <begin position="12"/>
        <end position="43"/>
    </location>
</feature>
<dbReference type="Proteomes" id="UP001187682">
    <property type="component" value="Unassembled WGS sequence"/>
</dbReference>
<dbReference type="CDD" id="cd00200">
    <property type="entry name" value="WD40"/>
    <property type="match status" value="1"/>
</dbReference>
<feature type="domain" description="PUL" evidence="8">
    <location>
        <begin position="489"/>
        <end position="761"/>
    </location>
</feature>
<dbReference type="GO" id="GO:0005737">
    <property type="term" value="C:cytoplasm"/>
    <property type="evidence" value="ECO:0007669"/>
    <property type="project" value="UniProtKB-SubCell"/>
</dbReference>
<dbReference type="PROSITE" id="PS50294">
    <property type="entry name" value="WD_REPEATS_REGION"/>
    <property type="match status" value="2"/>
</dbReference>
<evidence type="ECO:0000259" key="7">
    <source>
        <dbReference type="PROSITE" id="PS51394"/>
    </source>
</evidence>
<dbReference type="PANTHER" id="PTHR19849">
    <property type="entry name" value="PHOSPHOLIPASE A-2-ACTIVATING PROTEIN"/>
    <property type="match status" value="1"/>
</dbReference>
<feature type="repeat" description="WD" evidence="5">
    <location>
        <begin position="105"/>
        <end position="146"/>
    </location>
</feature>
<evidence type="ECO:0000313" key="10">
    <source>
        <dbReference type="Proteomes" id="UP001187682"/>
    </source>
</evidence>
<evidence type="ECO:0000256" key="3">
    <source>
        <dbReference type="ARBA" id="ARBA00022574"/>
    </source>
</evidence>
<dbReference type="AlphaFoldDB" id="A0AAE8SZT3"/>
<keyword evidence="3 5" id="KW-0853">WD repeat</keyword>
<dbReference type="PANTHER" id="PTHR19849:SF0">
    <property type="entry name" value="PHOSPHOLIPASE A-2-ACTIVATING PROTEIN"/>
    <property type="match status" value="1"/>
</dbReference>
<feature type="repeat" description="WD" evidence="5">
    <location>
        <begin position="238"/>
        <end position="268"/>
    </location>
</feature>
<feature type="region of interest" description="Disordered" evidence="6">
    <location>
        <begin position="466"/>
        <end position="485"/>
    </location>
</feature>
<dbReference type="Gene3D" id="2.130.10.10">
    <property type="entry name" value="YVTN repeat-like/Quinoprotein amine dehydrogenase"/>
    <property type="match status" value="1"/>
</dbReference>
<dbReference type="Gene3D" id="3.10.20.870">
    <property type="entry name" value="PFU (PLAA family ubiquitin binding), C-terminal domain"/>
    <property type="match status" value="1"/>
</dbReference>
<accession>A0AAE8SZT3</accession>
<dbReference type="GO" id="GO:0005634">
    <property type="term" value="C:nucleus"/>
    <property type="evidence" value="ECO:0007669"/>
    <property type="project" value="TreeGrafter"/>
</dbReference>
<dbReference type="PROSITE" id="PS51394">
    <property type="entry name" value="PFU"/>
    <property type="match status" value="1"/>
</dbReference>
<dbReference type="EMBL" id="ONZQ02000019">
    <property type="protein sequence ID" value="SPO07289.1"/>
    <property type="molecule type" value="Genomic_DNA"/>
</dbReference>
<organism evidence="9 10">
    <name type="scientific">Cephalotrichum gorgonifer</name>
    <dbReference type="NCBI Taxonomy" id="2041049"/>
    <lineage>
        <taxon>Eukaryota</taxon>
        <taxon>Fungi</taxon>
        <taxon>Dikarya</taxon>
        <taxon>Ascomycota</taxon>
        <taxon>Pezizomycotina</taxon>
        <taxon>Sordariomycetes</taxon>
        <taxon>Hypocreomycetidae</taxon>
        <taxon>Microascales</taxon>
        <taxon>Microascaceae</taxon>
        <taxon>Cephalotrichum</taxon>
    </lineage>
</organism>
<evidence type="ECO:0000256" key="1">
    <source>
        <dbReference type="ARBA" id="ARBA00004496"/>
    </source>
</evidence>